<dbReference type="AlphaFoldDB" id="A0A4Q0A4N0"/>
<keyword evidence="3" id="KW-1185">Reference proteome</keyword>
<feature type="signal peptide" evidence="1">
    <location>
        <begin position="1"/>
        <end position="21"/>
    </location>
</feature>
<protein>
    <submittedName>
        <fullName evidence="2">Uncharacterized protein</fullName>
    </submittedName>
</protein>
<dbReference type="EMBL" id="ML002219">
    <property type="protein sequence ID" value="RKP40210.1"/>
    <property type="molecule type" value="Genomic_DNA"/>
</dbReference>
<evidence type="ECO:0000256" key="1">
    <source>
        <dbReference type="SAM" id="SignalP"/>
    </source>
</evidence>
<name>A0A4Q0A4N0_9FUNG</name>
<organism evidence="2 3">
    <name type="scientific">Dimargaris cristalligena</name>
    <dbReference type="NCBI Taxonomy" id="215637"/>
    <lineage>
        <taxon>Eukaryota</taxon>
        <taxon>Fungi</taxon>
        <taxon>Fungi incertae sedis</taxon>
        <taxon>Zoopagomycota</taxon>
        <taxon>Kickxellomycotina</taxon>
        <taxon>Dimargaritomycetes</taxon>
        <taxon>Dimargaritales</taxon>
        <taxon>Dimargaritaceae</taxon>
        <taxon>Dimargaris</taxon>
    </lineage>
</organism>
<evidence type="ECO:0000313" key="2">
    <source>
        <dbReference type="EMBL" id="RKP40210.1"/>
    </source>
</evidence>
<gene>
    <name evidence="2" type="ORF">BJ085DRAFT_30336</name>
</gene>
<feature type="chain" id="PRO_5020842992" evidence="1">
    <location>
        <begin position="22"/>
        <end position="388"/>
    </location>
</feature>
<keyword evidence="1" id="KW-0732">Signal</keyword>
<proteinExistence type="predicted"/>
<sequence length="388" mass="43593">MRLSASTISLVGLIVAVYVKGKPYPTLSNANNIVHGDDVEGPENDVFYDAFKDFPSVSEPEVNPYTPHNSNPTVSTARLSKALVPLEYDTAMFILANGRFGIMLEEIRLEDDDRQEDDKEQVSHRDLIDTTQWFQSAISGSWATVNTSRLDDAQKSKAFPLLHHLLTSDRVQDITKLNRKLIPLYNYVFHGFSKTSRRIIEQAFYEDKNPGGLVVSNYVFGYQLIPALIAHLVMDGNTGLANEYVTRFETFTKNNVLGQEIKSGLALLMLELMPSDLHNDNKKTLLDVAARLIRDTRQTLNCATFFGYSTAVNSIKDMFPGMDLRPTQTTYSCNDEYGFKQNVMVKKTSNGQKFIALRVRKAAFLELIPEGEDALVLDQNTLTENNGL</sequence>
<dbReference type="Proteomes" id="UP000268162">
    <property type="component" value="Unassembled WGS sequence"/>
</dbReference>
<evidence type="ECO:0000313" key="3">
    <source>
        <dbReference type="Proteomes" id="UP000268162"/>
    </source>
</evidence>
<accession>A0A4Q0A4N0</accession>
<reference evidence="3" key="1">
    <citation type="journal article" date="2018" name="Nat. Microbiol.">
        <title>Leveraging single-cell genomics to expand the fungal tree of life.</title>
        <authorList>
            <person name="Ahrendt S.R."/>
            <person name="Quandt C.A."/>
            <person name="Ciobanu D."/>
            <person name="Clum A."/>
            <person name="Salamov A."/>
            <person name="Andreopoulos B."/>
            <person name="Cheng J.F."/>
            <person name="Woyke T."/>
            <person name="Pelin A."/>
            <person name="Henrissat B."/>
            <person name="Reynolds N.K."/>
            <person name="Benny G.L."/>
            <person name="Smith M.E."/>
            <person name="James T.Y."/>
            <person name="Grigoriev I.V."/>
        </authorList>
    </citation>
    <scope>NUCLEOTIDE SEQUENCE [LARGE SCALE GENOMIC DNA]</scope>
    <source>
        <strain evidence="3">RSA 468</strain>
    </source>
</reference>